<gene>
    <name evidence="4" type="ORF">AAE3_LOCUS7200</name>
</gene>
<comment type="similarity">
    <text evidence="3">Belongs to the ustYa family.</text>
</comment>
<comment type="caution">
    <text evidence="4">The sequence shown here is derived from an EMBL/GenBank/DDBJ whole genome shotgun (WGS) entry which is preliminary data.</text>
</comment>
<evidence type="ECO:0000313" key="5">
    <source>
        <dbReference type="Proteomes" id="UP000467700"/>
    </source>
</evidence>
<dbReference type="OrthoDB" id="3687641at2759"/>
<dbReference type="Pfam" id="PF11807">
    <property type="entry name" value="UstYa"/>
    <property type="match status" value="1"/>
</dbReference>
<evidence type="ECO:0000256" key="1">
    <source>
        <dbReference type="ARBA" id="ARBA00004685"/>
    </source>
</evidence>
<reference evidence="4 5" key="1">
    <citation type="submission" date="2020-01" db="EMBL/GenBank/DDBJ databases">
        <authorList>
            <person name="Gupta K D."/>
        </authorList>
    </citation>
    <scope>NUCLEOTIDE SEQUENCE [LARGE SCALE GENOMIC DNA]</scope>
</reference>
<organism evidence="4 5">
    <name type="scientific">Cyclocybe aegerita</name>
    <name type="common">Black poplar mushroom</name>
    <name type="synonym">Agrocybe aegerita</name>
    <dbReference type="NCBI Taxonomy" id="1973307"/>
    <lineage>
        <taxon>Eukaryota</taxon>
        <taxon>Fungi</taxon>
        <taxon>Dikarya</taxon>
        <taxon>Basidiomycota</taxon>
        <taxon>Agaricomycotina</taxon>
        <taxon>Agaricomycetes</taxon>
        <taxon>Agaricomycetidae</taxon>
        <taxon>Agaricales</taxon>
        <taxon>Agaricineae</taxon>
        <taxon>Bolbitiaceae</taxon>
        <taxon>Cyclocybe</taxon>
    </lineage>
</organism>
<dbReference type="EMBL" id="CACVBS010000046">
    <property type="protein sequence ID" value="CAA7265028.1"/>
    <property type="molecule type" value="Genomic_DNA"/>
</dbReference>
<sequence>MQTKGGENAKSQMLALAFLAVASLYLTWSLLELSKDVSTFIRLNQRKNYTDPRPFSSYSFVGTDYPHRLPISEKFVKTIAQESVHFAIHAPEAKDEWLWTATLGDGHVRIGDNEQRMFAVAMFHELHCLRSIREVIDQGWDTLSKGGKAHILHCYNYLRQYTLCRADVTLEPGDFTLRNFTKERTGATHTCVDWVPAYNFMRDSWFEWDRFRIEHGIPVHGDVT</sequence>
<dbReference type="PANTHER" id="PTHR33365:SF11">
    <property type="entry name" value="TAT PATHWAY SIGNAL SEQUENCE"/>
    <property type="match status" value="1"/>
</dbReference>
<accession>A0A8S0W6S6</accession>
<comment type="pathway">
    <text evidence="1">Mycotoxin biosynthesis.</text>
</comment>
<dbReference type="AlphaFoldDB" id="A0A8S0W6S6"/>
<evidence type="ECO:0000256" key="3">
    <source>
        <dbReference type="ARBA" id="ARBA00035112"/>
    </source>
</evidence>
<name>A0A8S0W6S6_CYCAE</name>
<dbReference type="InterPro" id="IPR021765">
    <property type="entry name" value="UstYa-like"/>
</dbReference>
<dbReference type="GO" id="GO:0043386">
    <property type="term" value="P:mycotoxin biosynthetic process"/>
    <property type="evidence" value="ECO:0007669"/>
    <property type="project" value="InterPro"/>
</dbReference>
<evidence type="ECO:0000313" key="4">
    <source>
        <dbReference type="EMBL" id="CAA7265028.1"/>
    </source>
</evidence>
<protein>
    <submittedName>
        <fullName evidence="4">Uncharacterized protein</fullName>
    </submittedName>
</protein>
<keyword evidence="2" id="KW-0560">Oxidoreductase</keyword>
<dbReference type="Proteomes" id="UP000467700">
    <property type="component" value="Unassembled WGS sequence"/>
</dbReference>
<evidence type="ECO:0000256" key="2">
    <source>
        <dbReference type="ARBA" id="ARBA00023002"/>
    </source>
</evidence>
<dbReference type="PANTHER" id="PTHR33365">
    <property type="entry name" value="YALI0B05434P"/>
    <property type="match status" value="1"/>
</dbReference>
<proteinExistence type="inferred from homology"/>
<dbReference type="GO" id="GO:0016491">
    <property type="term" value="F:oxidoreductase activity"/>
    <property type="evidence" value="ECO:0007669"/>
    <property type="project" value="UniProtKB-KW"/>
</dbReference>
<keyword evidence="5" id="KW-1185">Reference proteome</keyword>